<dbReference type="CDD" id="cd18787">
    <property type="entry name" value="SF2_C_DEAD"/>
    <property type="match status" value="1"/>
</dbReference>
<reference evidence="11 12" key="1">
    <citation type="submission" date="2024-09" db="EMBL/GenBank/DDBJ databases">
        <authorList>
            <person name="Sun Q."/>
            <person name="Mori K."/>
        </authorList>
    </citation>
    <scope>NUCLEOTIDE SEQUENCE [LARGE SCALE GENOMIC DNA]</scope>
    <source>
        <strain evidence="11 12">CCM 7706</strain>
    </source>
</reference>
<keyword evidence="4" id="KW-0067">ATP-binding</keyword>
<evidence type="ECO:0000256" key="1">
    <source>
        <dbReference type="ARBA" id="ARBA00022741"/>
    </source>
</evidence>
<dbReference type="EC" id="3.6.4.-" evidence="11"/>
<evidence type="ECO:0000259" key="8">
    <source>
        <dbReference type="PROSITE" id="PS51192"/>
    </source>
</evidence>
<keyword evidence="3 11" id="KW-0347">Helicase</keyword>
<comment type="caution">
    <text evidence="11">The sequence shown here is derived from an EMBL/GenBank/DDBJ whole genome shotgun (WGS) entry which is preliminary data.</text>
</comment>
<evidence type="ECO:0000256" key="2">
    <source>
        <dbReference type="ARBA" id="ARBA00022801"/>
    </source>
</evidence>
<evidence type="ECO:0000259" key="10">
    <source>
        <dbReference type="PROSITE" id="PS51195"/>
    </source>
</evidence>
<evidence type="ECO:0000256" key="4">
    <source>
        <dbReference type="ARBA" id="ARBA00022840"/>
    </source>
</evidence>
<dbReference type="SMART" id="SM00487">
    <property type="entry name" value="DEXDc"/>
    <property type="match status" value="1"/>
</dbReference>
<dbReference type="PROSITE" id="PS51195">
    <property type="entry name" value="Q_MOTIF"/>
    <property type="match status" value="1"/>
</dbReference>
<keyword evidence="1" id="KW-0547">Nucleotide-binding</keyword>
<evidence type="ECO:0000256" key="3">
    <source>
        <dbReference type="ARBA" id="ARBA00022806"/>
    </source>
</evidence>
<protein>
    <submittedName>
        <fullName evidence="11">DEAD/DEAH box helicase</fullName>
        <ecNumber evidence="11">3.6.4.-</ecNumber>
    </submittedName>
</protein>
<dbReference type="InterPro" id="IPR027417">
    <property type="entry name" value="P-loop_NTPase"/>
</dbReference>
<feature type="domain" description="DEAD-box RNA helicase Q" evidence="10">
    <location>
        <begin position="2"/>
        <end position="30"/>
    </location>
</feature>
<name>A0ABV6D0X1_9SPHN</name>
<dbReference type="Gene3D" id="3.40.50.300">
    <property type="entry name" value="P-loop containing nucleotide triphosphate hydrolases"/>
    <property type="match status" value="2"/>
</dbReference>
<evidence type="ECO:0000313" key="12">
    <source>
        <dbReference type="Proteomes" id="UP001589798"/>
    </source>
</evidence>
<feature type="compositionally biased region" description="Basic and acidic residues" evidence="7">
    <location>
        <begin position="430"/>
        <end position="458"/>
    </location>
</feature>
<dbReference type="EMBL" id="JBHLWK010000025">
    <property type="protein sequence ID" value="MFC0206300.1"/>
    <property type="molecule type" value="Genomic_DNA"/>
</dbReference>
<feature type="compositionally biased region" description="Low complexity" evidence="7">
    <location>
        <begin position="398"/>
        <end position="408"/>
    </location>
</feature>
<evidence type="ECO:0000256" key="5">
    <source>
        <dbReference type="ARBA" id="ARBA00038437"/>
    </source>
</evidence>
<gene>
    <name evidence="11" type="ORF">ACFFJC_18695</name>
</gene>
<feature type="compositionally biased region" description="Gly residues" evidence="7">
    <location>
        <begin position="415"/>
        <end position="424"/>
    </location>
</feature>
<evidence type="ECO:0000259" key="9">
    <source>
        <dbReference type="PROSITE" id="PS51194"/>
    </source>
</evidence>
<dbReference type="InterPro" id="IPR001650">
    <property type="entry name" value="Helicase_C-like"/>
</dbReference>
<dbReference type="SUPFAM" id="SSF52540">
    <property type="entry name" value="P-loop containing nucleoside triphosphate hydrolases"/>
    <property type="match status" value="1"/>
</dbReference>
<dbReference type="InterPro" id="IPR011545">
    <property type="entry name" value="DEAD/DEAH_box_helicase_dom"/>
</dbReference>
<dbReference type="InterPro" id="IPR050079">
    <property type="entry name" value="DEAD_box_RNA_helicase"/>
</dbReference>
<dbReference type="CDD" id="cd00268">
    <property type="entry name" value="DEADc"/>
    <property type="match status" value="1"/>
</dbReference>
<dbReference type="GO" id="GO:0004386">
    <property type="term" value="F:helicase activity"/>
    <property type="evidence" value="ECO:0007669"/>
    <property type="project" value="UniProtKB-KW"/>
</dbReference>
<keyword evidence="12" id="KW-1185">Reference proteome</keyword>
<dbReference type="Pfam" id="PF00270">
    <property type="entry name" value="DEAD"/>
    <property type="match status" value="1"/>
</dbReference>
<dbReference type="InterPro" id="IPR014014">
    <property type="entry name" value="RNA_helicase_DEAD_Q_motif"/>
</dbReference>
<dbReference type="PANTHER" id="PTHR47959:SF13">
    <property type="entry name" value="ATP-DEPENDENT RNA HELICASE RHLE"/>
    <property type="match status" value="1"/>
</dbReference>
<proteinExistence type="inferred from homology"/>
<dbReference type="PROSITE" id="PS51192">
    <property type="entry name" value="HELICASE_ATP_BIND_1"/>
    <property type="match status" value="1"/>
</dbReference>
<dbReference type="Pfam" id="PF00271">
    <property type="entry name" value="Helicase_C"/>
    <property type="match status" value="1"/>
</dbReference>
<dbReference type="SMART" id="SM00490">
    <property type="entry name" value="HELICc"/>
    <property type="match status" value="1"/>
</dbReference>
<dbReference type="PROSITE" id="PS51194">
    <property type="entry name" value="HELICASE_CTER"/>
    <property type="match status" value="1"/>
</dbReference>
<accession>A0ABV6D0X1</accession>
<sequence length="489" mass="52985">MSYFSELGLAEPILRALQAKGYTDPSPIQRKSIPSLLEGRDLLGIAQTGTGKTAAFSLPSLHRLAQDPKPRQNAGCRMLVLSPTRELAAQIAENMRGYAKFLNLTIQCIFGGVPVGKQARALERGCDILVATPGRLLDLIDQRALTLKHVEIFVLDEADQMMDLGFIVPLKRVAALLPKARQSLFFSATMPQAIAELGKQFINNPVKVEVAPQSTTAERVEQYATFVNQAEKQSLLTLSLRAGLAPDAAEEAEHGAIDRALVFTRTKHGADRVVRHLVAAGIPAAAIHGNKSQAQRTAALGGFRQGTVRILVATDIAARGIDVTGVSHVYNFEIPNVPEQYVHRIGRTARAGADGVAISYVAPDEKPYVRDIERLTRIKLEAVPLPEDFMKLAARLPAPARSAPAQPQGERRQGGGRGNGGSAGRNGQQPRREGQRSDRPQGERNRSEAPRGERREGAAGEEQGERKRRFRPRGPKGMGAHKGAVRRAG</sequence>
<dbReference type="Proteomes" id="UP001589798">
    <property type="component" value="Unassembled WGS sequence"/>
</dbReference>
<feature type="domain" description="Helicase ATP-binding" evidence="8">
    <location>
        <begin position="33"/>
        <end position="208"/>
    </location>
</feature>
<feature type="domain" description="Helicase C-terminal" evidence="9">
    <location>
        <begin position="249"/>
        <end position="391"/>
    </location>
</feature>
<dbReference type="InterPro" id="IPR014001">
    <property type="entry name" value="Helicase_ATP-bd"/>
</dbReference>
<feature type="region of interest" description="Disordered" evidence="7">
    <location>
        <begin position="398"/>
        <end position="489"/>
    </location>
</feature>
<organism evidence="11 12">
    <name type="scientific">Novosphingobium soli</name>
    <dbReference type="NCBI Taxonomy" id="574956"/>
    <lineage>
        <taxon>Bacteria</taxon>
        <taxon>Pseudomonadati</taxon>
        <taxon>Pseudomonadota</taxon>
        <taxon>Alphaproteobacteria</taxon>
        <taxon>Sphingomonadales</taxon>
        <taxon>Sphingomonadaceae</taxon>
        <taxon>Novosphingobium</taxon>
    </lineage>
</organism>
<evidence type="ECO:0000256" key="6">
    <source>
        <dbReference type="PROSITE-ProRule" id="PRU00552"/>
    </source>
</evidence>
<evidence type="ECO:0000313" key="11">
    <source>
        <dbReference type="EMBL" id="MFC0206300.1"/>
    </source>
</evidence>
<feature type="short sequence motif" description="Q motif" evidence="6">
    <location>
        <begin position="2"/>
        <end position="30"/>
    </location>
</feature>
<dbReference type="PANTHER" id="PTHR47959">
    <property type="entry name" value="ATP-DEPENDENT RNA HELICASE RHLE-RELATED"/>
    <property type="match status" value="1"/>
</dbReference>
<dbReference type="RefSeq" id="WP_379488920.1">
    <property type="nucleotide sequence ID" value="NZ_JBHLWK010000025.1"/>
</dbReference>
<dbReference type="GO" id="GO:0016787">
    <property type="term" value="F:hydrolase activity"/>
    <property type="evidence" value="ECO:0007669"/>
    <property type="project" value="UniProtKB-KW"/>
</dbReference>
<dbReference type="InterPro" id="IPR044742">
    <property type="entry name" value="DEAD/DEAH_RhlB"/>
</dbReference>
<evidence type="ECO:0000256" key="7">
    <source>
        <dbReference type="SAM" id="MobiDB-lite"/>
    </source>
</evidence>
<keyword evidence="2 11" id="KW-0378">Hydrolase</keyword>
<comment type="similarity">
    <text evidence="5">Belongs to the DEAD box helicase family.</text>
</comment>